<dbReference type="Proteomes" id="UP000269721">
    <property type="component" value="Unassembled WGS sequence"/>
</dbReference>
<keyword evidence="2" id="KW-1185">Reference proteome</keyword>
<dbReference type="AlphaFoldDB" id="A0A4P9WCQ1"/>
<dbReference type="PANTHER" id="PTHR46586">
    <property type="entry name" value="ANKYRIN REPEAT-CONTAINING PROTEIN"/>
    <property type="match status" value="1"/>
</dbReference>
<protein>
    <recommendedName>
        <fullName evidence="3">Ankyrin repeat-containing domain protein</fullName>
    </recommendedName>
</protein>
<evidence type="ECO:0008006" key="3">
    <source>
        <dbReference type="Google" id="ProtNLM"/>
    </source>
</evidence>
<sequence length="245" mass="27712">MDGAASCSLEVVRFLHELRTEGCTVHAVDDVIERGKIEIVCYLLEARNEGCSPAGFDSACESWAWFDFVENGPIGWGNYHEQTGTSASSHWLRSFWLFARPSEEAATDAERRGKIEEIIERLKGIIFLLFRHYPAGGTEHALTCACQYQCLELLRFLLDTRPELYSPNALKVAFDSSHAEILRILYESGKRFTDEDVKRILHPAYSQNPASDSIFDIEIEPDRRGAEAFVGEIHGMLLVRDTFFG</sequence>
<evidence type="ECO:0000313" key="2">
    <source>
        <dbReference type="Proteomes" id="UP000269721"/>
    </source>
</evidence>
<dbReference type="Gene3D" id="1.25.40.20">
    <property type="entry name" value="Ankyrin repeat-containing domain"/>
    <property type="match status" value="1"/>
</dbReference>
<dbReference type="EMBL" id="KZ995552">
    <property type="protein sequence ID" value="RKO90449.1"/>
    <property type="molecule type" value="Genomic_DNA"/>
</dbReference>
<proteinExistence type="predicted"/>
<dbReference type="InterPro" id="IPR052050">
    <property type="entry name" value="SecEffector_AnkRepeat"/>
</dbReference>
<accession>A0A4P9WCQ1</accession>
<dbReference type="SUPFAM" id="SSF48403">
    <property type="entry name" value="Ankyrin repeat"/>
    <property type="match status" value="1"/>
</dbReference>
<dbReference type="OrthoDB" id="194358at2759"/>
<evidence type="ECO:0000313" key="1">
    <source>
        <dbReference type="EMBL" id="RKO90449.1"/>
    </source>
</evidence>
<dbReference type="InterPro" id="IPR036770">
    <property type="entry name" value="Ankyrin_rpt-contain_sf"/>
</dbReference>
<reference evidence="2" key="1">
    <citation type="journal article" date="2018" name="Nat. Microbiol.">
        <title>Leveraging single-cell genomics to expand the fungal tree of life.</title>
        <authorList>
            <person name="Ahrendt S.R."/>
            <person name="Quandt C.A."/>
            <person name="Ciobanu D."/>
            <person name="Clum A."/>
            <person name="Salamov A."/>
            <person name="Andreopoulos B."/>
            <person name="Cheng J.F."/>
            <person name="Woyke T."/>
            <person name="Pelin A."/>
            <person name="Henrissat B."/>
            <person name="Reynolds N.K."/>
            <person name="Benny G.L."/>
            <person name="Smith M.E."/>
            <person name="James T.Y."/>
            <person name="Grigoriev I.V."/>
        </authorList>
    </citation>
    <scope>NUCLEOTIDE SEQUENCE [LARGE SCALE GENOMIC DNA]</scope>
</reference>
<dbReference type="PANTHER" id="PTHR46586:SF3">
    <property type="entry name" value="ANKYRIN REPEAT-CONTAINING PROTEIN"/>
    <property type="match status" value="1"/>
</dbReference>
<gene>
    <name evidence="1" type="ORF">BDK51DRAFT_47853</name>
</gene>
<name>A0A4P9WCQ1_9FUNG</name>
<organism evidence="1 2">
    <name type="scientific">Blyttiomyces helicus</name>
    <dbReference type="NCBI Taxonomy" id="388810"/>
    <lineage>
        <taxon>Eukaryota</taxon>
        <taxon>Fungi</taxon>
        <taxon>Fungi incertae sedis</taxon>
        <taxon>Chytridiomycota</taxon>
        <taxon>Chytridiomycota incertae sedis</taxon>
        <taxon>Chytridiomycetes</taxon>
        <taxon>Chytridiomycetes incertae sedis</taxon>
        <taxon>Blyttiomyces</taxon>
    </lineage>
</organism>